<reference evidence="1 2" key="1">
    <citation type="journal article" date="2013" name="ISME J.">
        <title>Comparative genomics of pathogenic lineages of Vibrio nigripulchritudo identifies virulence-associated traits.</title>
        <authorList>
            <person name="Goudenege D."/>
            <person name="Labreuche Y."/>
            <person name="Krin E."/>
            <person name="Ansquer D."/>
            <person name="Mangenot S."/>
            <person name="Calteau A."/>
            <person name="Medigue C."/>
            <person name="Mazel D."/>
            <person name="Polz M.F."/>
            <person name="Le Roux F."/>
        </authorList>
    </citation>
    <scope>NUCLEOTIDE SEQUENCE [LARGE SCALE GENOMIC DNA]</scope>
    <source>
        <strain evidence="1 2">SOn1</strain>
    </source>
</reference>
<dbReference type="Proteomes" id="UP000018211">
    <property type="component" value="Unassembled WGS sequence"/>
</dbReference>
<name>A0AAV2VPA7_9VIBR</name>
<evidence type="ECO:0000313" key="2">
    <source>
        <dbReference type="Proteomes" id="UP000018211"/>
    </source>
</evidence>
<dbReference type="AlphaFoldDB" id="A0AAV2VPA7"/>
<evidence type="ECO:0000313" key="1">
    <source>
        <dbReference type="EMBL" id="CCO46212.1"/>
    </source>
</evidence>
<accession>A0AAV2VPA7</accession>
<dbReference type="PANTHER" id="PTHR37816:SF3">
    <property type="entry name" value="MODULATES DNA TOPOLOGY"/>
    <property type="match status" value="1"/>
</dbReference>
<dbReference type="InterPro" id="IPR052922">
    <property type="entry name" value="Cytidylate_Kinase-2"/>
</dbReference>
<keyword evidence="1" id="KW-0808">Transferase</keyword>
<keyword evidence="1" id="KW-0418">Kinase</keyword>
<proteinExistence type="predicted"/>
<dbReference type="SUPFAM" id="SSF52540">
    <property type="entry name" value="P-loop containing nucleoside triphosphate hydrolases"/>
    <property type="match status" value="1"/>
</dbReference>
<comment type="caution">
    <text evidence="1">The sequence shown here is derived from an EMBL/GenBank/DDBJ whole genome shotgun (WGS) entry which is preliminary data.</text>
</comment>
<dbReference type="InterPro" id="IPR027417">
    <property type="entry name" value="P-loop_NTPase"/>
</dbReference>
<gene>
    <name evidence="1" type="ORF">VIBNISOn1_1720011</name>
</gene>
<dbReference type="EMBL" id="CAOF01000082">
    <property type="protein sequence ID" value="CCO46212.1"/>
    <property type="molecule type" value="Genomic_DNA"/>
</dbReference>
<dbReference type="PANTHER" id="PTHR37816">
    <property type="entry name" value="YALI0E33011P"/>
    <property type="match status" value="1"/>
</dbReference>
<sequence length="185" mass="20793">MCASSSKSNFKSALKSHPIKMKIHITGNAGSGKTTLASRLGEALDLPVYSLDSVVWKERWVAASKEERTQGENELIGHDHWVIEGVSRLVRDNSDYVVFLDVPRTICVFRCLKRNLPYLFRSRPELPANCPEIMILPRLLKLIWNFPSLGKPAILSSLNQKRGIVIKGSSNIDELVAQILRDLNK</sequence>
<protein>
    <submittedName>
        <fullName evidence="1">Kinase</fullName>
    </submittedName>
</protein>
<organism evidence="1 2">
    <name type="scientific">Vibrio nigripulchritudo SOn1</name>
    <dbReference type="NCBI Taxonomy" id="1238450"/>
    <lineage>
        <taxon>Bacteria</taxon>
        <taxon>Pseudomonadati</taxon>
        <taxon>Pseudomonadota</taxon>
        <taxon>Gammaproteobacteria</taxon>
        <taxon>Vibrionales</taxon>
        <taxon>Vibrionaceae</taxon>
        <taxon>Vibrio</taxon>
    </lineage>
</organism>
<dbReference type="Gene3D" id="3.40.50.300">
    <property type="entry name" value="P-loop containing nucleotide triphosphate hydrolases"/>
    <property type="match status" value="1"/>
</dbReference>
<dbReference type="GO" id="GO:0016301">
    <property type="term" value="F:kinase activity"/>
    <property type="evidence" value="ECO:0007669"/>
    <property type="project" value="UniProtKB-KW"/>
</dbReference>